<sequence length="128" mass="13954">MAADTMPKAQGHKSAHRVGRNLVITSMRIWRAARDEHEPVQQRLHAMLAPMGCGILAPVFDSLMTLCEAALGRPIVVGQRRRSEDESMVIGLLEGTRSRTACVNCPRATASALDCALCSTRIMLALTR</sequence>
<dbReference type="AlphaFoldDB" id="A0A7T3A6Y2"/>
<organism evidence="1 2">
    <name type="scientific">Sphingomonas paucimobilis</name>
    <name type="common">Pseudomonas paucimobilis</name>
    <dbReference type="NCBI Taxonomy" id="13689"/>
    <lineage>
        <taxon>Bacteria</taxon>
        <taxon>Pseudomonadati</taxon>
        <taxon>Pseudomonadota</taxon>
        <taxon>Alphaproteobacteria</taxon>
        <taxon>Sphingomonadales</taxon>
        <taxon>Sphingomonadaceae</taxon>
        <taxon>Sphingomonas</taxon>
    </lineage>
</organism>
<dbReference type="RefSeq" id="WP_139063025.1">
    <property type="nucleotide sequence ID" value="NZ_CP065713.1"/>
</dbReference>
<name>A0A7T3A6Y2_SPHPI</name>
<proteinExistence type="predicted"/>
<evidence type="ECO:0000313" key="2">
    <source>
        <dbReference type="Proteomes" id="UP000594836"/>
    </source>
</evidence>
<reference evidence="1 2" key="1">
    <citation type="submission" date="2020-12" db="EMBL/GenBank/DDBJ databases">
        <title>FDA dAtabase for Regulatory Grade micrObial Sequences (FDA-ARGOS): Supporting development and validation of Infectious Disease Dx tests.</title>
        <authorList>
            <person name="Sproer C."/>
            <person name="Gronow S."/>
            <person name="Severitt S."/>
            <person name="Schroder I."/>
            <person name="Tallon L."/>
            <person name="Sadzewicz L."/>
            <person name="Zhao X."/>
            <person name="Boylan J."/>
            <person name="Ott S."/>
            <person name="Bowen H."/>
            <person name="Vavikolanu K."/>
            <person name="Mehta A."/>
            <person name="Aluvathingal J."/>
            <person name="Nadendla S."/>
            <person name="Lowell S."/>
            <person name="Myers T."/>
            <person name="Yan Y."/>
            <person name="Sichtig H."/>
        </authorList>
    </citation>
    <scope>NUCLEOTIDE SEQUENCE [LARGE SCALE GENOMIC DNA]</scope>
    <source>
        <strain evidence="1 2">FDAARGOS_881</strain>
    </source>
</reference>
<gene>
    <name evidence="1" type="ORF">I6G38_10285</name>
</gene>
<dbReference type="Proteomes" id="UP000594836">
    <property type="component" value="Chromosome"/>
</dbReference>
<evidence type="ECO:0000313" key="1">
    <source>
        <dbReference type="EMBL" id="QPT07261.1"/>
    </source>
</evidence>
<accession>A0A7T3A6Y2</accession>
<protein>
    <submittedName>
        <fullName evidence="1">Uncharacterized protein</fullName>
    </submittedName>
</protein>
<dbReference type="EMBL" id="CP065713">
    <property type="protein sequence ID" value="QPT07261.1"/>
    <property type="molecule type" value="Genomic_DNA"/>
</dbReference>